<feature type="compositionally biased region" description="Polar residues" evidence="1">
    <location>
        <begin position="16"/>
        <end position="25"/>
    </location>
</feature>
<feature type="compositionally biased region" description="Basic and acidic residues" evidence="1">
    <location>
        <begin position="29"/>
        <end position="41"/>
    </location>
</feature>
<proteinExistence type="predicted"/>
<accession>A0A8A3PQ78</accession>
<organism evidence="3 4">
    <name type="scientific">Monilinia vaccinii-corymbosi</name>
    <dbReference type="NCBI Taxonomy" id="61207"/>
    <lineage>
        <taxon>Eukaryota</taxon>
        <taxon>Fungi</taxon>
        <taxon>Dikarya</taxon>
        <taxon>Ascomycota</taxon>
        <taxon>Pezizomycotina</taxon>
        <taxon>Leotiomycetes</taxon>
        <taxon>Helotiales</taxon>
        <taxon>Sclerotiniaceae</taxon>
        <taxon>Monilinia</taxon>
    </lineage>
</organism>
<keyword evidence="2" id="KW-1133">Transmembrane helix</keyword>
<feature type="region of interest" description="Disordered" evidence="1">
    <location>
        <begin position="461"/>
        <end position="553"/>
    </location>
</feature>
<keyword evidence="2" id="KW-0472">Membrane</keyword>
<evidence type="ECO:0000313" key="3">
    <source>
        <dbReference type="EMBL" id="QSZ37618.1"/>
    </source>
</evidence>
<evidence type="ECO:0000313" key="4">
    <source>
        <dbReference type="Proteomes" id="UP000672032"/>
    </source>
</evidence>
<feature type="region of interest" description="Disordered" evidence="1">
    <location>
        <begin position="1"/>
        <end position="41"/>
    </location>
</feature>
<keyword evidence="4" id="KW-1185">Reference proteome</keyword>
<feature type="region of interest" description="Disordered" evidence="1">
    <location>
        <begin position="159"/>
        <end position="266"/>
    </location>
</feature>
<feature type="compositionally biased region" description="Low complexity" evidence="1">
    <location>
        <begin position="166"/>
        <end position="217"/>
    </location>
</feature>
<reference evidence="3" key="1">
    <citation type="submission" date="2020-10" db="EMBL/GenBank/DDBJ databases">
        <title>Genome Sequence of Monilinia vaccinii-corymbosi Sheds Light on Mummy Berry Disease Infection of Blueberry and Mating Type.</title>
        <authorList>
            <person name="Yow A.G."/>
            <person name="Zhang Y."/>
            <person name="Bansal K."/>
            <person name="Eacker S.M."/>
            <person name="Sullivan S."/>
            <person name="Liachko I."/>
            <person name="Cubeta M.A."/>
            <person name="Rollins J.A."/>
            <person name="Ashrafi H."/>
        </authorList>
    </citation>
    <scope>NUCLEOTIDE SEQUENCE</scope>
    <source>
        <strain evidence="3">RL-1</strain>
    </source>
</reference>
<dbReference type="Proteomes" id="UP000672032">
    <property type="component" value="Chromosome 9"/>
</dbReference>
<dbReference type="AlphaFoldDB" id="A0A8A3PQ78"/>
<protein>
    <submittedName>
        <fullName evidence="3">Uncharacterized protein</fullName>
    </submittedName>
</protein>
<gene>
    <name evidence="3" type="ORF">DSL72_008717</name>
</gene>
<keyword evidence="2" id="KW-0812">Transmembrane</keyword>
<evidence type="ECO:0000256" key="2">
    <source>
        <dbReference type="SAM" id="Phobius"/>
    </source>
</evidence>
<name>A0A8A3PQ78_9HELO</name>
<feature type="compositionally biased region" description="Low complexity" evidence="1">
    <location>
        <begin position="238"/>
        <end position="266"/>
    </location>
</feature>
<feature type="transmembrane region" description="Helical" evidence="2">
    <location>
        <begin position="56"/>
        <end position="75"/>
    </location>
</feature>
<feature type="compositionally biased region" description="Polar residues" evidence="1">
    <location>
        <begin position="489"/>
        <end position="511"/>
    </location>
</feature>
<dbReference type="EMBL" id="CP063413">
    <property type="protein sequence ID" value="QSZ37618.1"/>
    <property type="molecule type" value="Genomic_DNA"/>
</dbReference>
<evidence type="ECO:0000256" key="1">
    <source>
        <dbReference type="SAM" id="MobiDB-lite"/>
    </source>
</evidence>
<feature type="compositionally biased region" description="Low complexity" evidence="1">
    <location>
        <begin position="512"/>
        <end position="551"/>
    </location>
</feature>
<dbReference type="OrthoDB" id="5427732at2759"/>
<feature type="compositionally biased region" description="Low complexity" evidence="1">
    <location>
        <begin position="461"/>
        <end position="488"/>
    </location>
</feature>
<sequence length="665" mass="67089">MSAAANGRDIQDTEQKLSSSVNSPLMGNPDHHLDEKQDIEVDRPRKSEIMPSIRQFLLTLMIVSLLTMTIVSAATSNRSPGNASPCMGDQKAFRELLDTVEPAMLHEVLHQHMGEKYQHGVYEDDKEAMEAVYRQEPGVAHALVEATKADALLELAKRASNSTSNEAPGTTSSTAGTSESVAPSASSSSASVSPSSTAAASTSASVTRSPTSSDATPTVPPTTAPSSTADRTPEPSSTQTVTNDRTTPTPTNSGTSKSESSSHSFSSTSTSAFTLPTFFLVNSTFSASFPTIIPHDSSISTVGLHPTMAVPLGSSSKVSSAILIPASSKAPAAILISASSPVSLGGFPVILNAVISSSSSLGYPSRTVSGFGPSSVGYHTLSSISVSGLGSGNLGNSLALVSTSSLVGYDNISPVVLLSVSTSIGSHHSFATSVSSSSINLPSYAFSSSFSGLDLYSHSGSTSTTTSQITPSASEASSSASQASESSSGTTSVPVATGTSTSEASISSGEFTSQATASGATTSSGASSSSIEASSSNTLTTLTTSAGSPSTESSYTMVVTLTSTNLVETTVSFTDTSSTQAPVETGKRTTSQTSTQTFTTTLPNGSLSTVTAITIVPGVITGGSEGGSTRTSTGKASLQTNSAEKNTLGINLALGAFGMAVVGAL</sequence>